<protein>
    <submittedName>
        <fullName evidence="10">JNK-interacting protein 3 isoform X1</fullName>
    </submittedName>
</protein>
<feature type="compositionally biased region" description="Basic and acidic residues" evidence="6">
    <location>
        <begin position="847"/>
        <end position="857"/>
    </location>
</feature>
<feature type="region of interest" description="Disordered" evidence="6">
    <location>
        <begin position="229"/>
        <end position="297"/>
    </location>
</feature>
<evidence type="ECO:0000256" key="1">
    <source>
        <dbReference type="ARBA" id="ARBA00004496"/>
    </source>
</evidence>
<dbReference type="GO" id="GO:0008432">
    <property type="term" value="F:JUN kinase binding"/>
    <property type="evidence" value="ECO:0007669"/>
    <property type="project" value="TreeGrafter"/>
</dbReference>
<dbReference type="GO" id="GO:0005078">
    <property type="term" value="F:MAP-kinase scaffold activity"/>
    <property type="evidence" value="ECO:0007669"/>
    <property type="project" value="InterPro"/>
</dbReference>
<evidence type="ECO:0000256" key="4">
    <source>
        <dbReference type="ARBA" id="ARBA00023054"/>
    </source>
</evidence>
<feature type="coiled-coil region" evidence="5">
    <location>
        <begin position="368"/>
        <end position="416"/>
    </location>
</feature>
<feature type="compositionally biased region" description="Gly residues" evidence="6">
    <location>
        <begin position="418"/>
        <end position="432"/>
    </location>
</feature>
<evidence type="ECO:0000256" key="6">
    <source>
        <dbReference type="SAM" id="MobiDB-lite"/>
    </source>
</evidence>
<feature type="domain" description="RH1" evidence="7">
    <location>
        <begin position="15"/>
        <end position="103"/>
    </location>
</feature>
<dbReference type="GO" id="GO:0019894">
    <property type="term" value="F:kinesin binding"/>
    <property type="evidence" value="ECO:0007669"/>
    <property type="project" value="TreeGrafter"/>
</dbReference>
<keyword evidence="4 5" id="KW-0175">Coiled coil</keyword>
<feature type="compositionally biased region" description="Low complexity" evidence="6">
    <location>
        <begin position="233"/>
        <end position="244"/>
    </location>
</feature>
<evidence type="ECO:0000259" key="8">
    <source>
        <dbReference type="PROSITE" id="PS51777"/>
    </source>
</evidence>
<dbReference type="RefSeq" id="XP_026500433.2">
    <property type="nucleotide sequence ID" value="XM_026644648.2"/>
</dbReference>
<dbReference type="Gene3D" id="1.20.58.1770">
    <property type="match status" value="1"/>
</dbReference>
<dbReference type="GO" id="GO:0030159">
    <property type="term" value="F:signaling receptor complex adaptor activity"/>
    <property type="evidence" value="ECO:0007669"/>
    <property type="project" value="TreeGrafter"/>
</dbReference>
<keyword evidence="9" id="KW-1185">Reference proteome</keyword>
<accession>A0A8B8ITF7</accession>
<dbReference type="InterPro" id="IPR015943">
    <property type="entry name" value="WD40/YVTN_repeat-like_dom_sf"/>
</dbReference>
<gene>
    <name evidence="10" type="primary">LOC113403962</name>
</gene>
<dbReference type="InterPro" id="IPR032486">
    <property type="entry name" value="JIP_LZII"/>
</dbReference>
<feature type="region of interest" description="Disordered" evidence="6">
    <location>
        <begin position="1203"/>
        <end position="1230"/>
    </location>
</feature>
<feature type="compositionally biased region" description="Low complexity" evidence="6">
    <location>
        <begin position="789"/>
        <end position="800"/>
    </location>
</feature>
<dbReference type="Pfam" id="PF19056">
    <property type="entry name" value="WD40_2"/>
    <property type="match status" value="1"/>
</dbReference>
<dbReference type="InterPro" id="IPR034744">
    <property type="entry name" value="RH2"/>
</dbReference>
<name>A0A8B8ITF7_VANTA</name>
<evidence type="ECO:0000313" key="9">
    <source>
        <dbReference type="Proteomes" id="UP001652626"/>
    </source>
</evidence>
<keyword evidence="3" id="KW-0963">Cytoplasm</keyword>
<dbReference type="Pfam" id="PF16471">
    <property type="entry name" value="JIP_LZII"/>
    <property type="match status" value="1"/>
</dbReference>
<evidence type="ECO:0000256" key="2">
    <source>
        <dbReference type="ARBA" id="ARBA00009866"/>
    </source>
</evidence>
<dbReference type="Proteomes" id="UP001652626">
    <property type="component" value="Chromosome Z"/>
</dbReference>
<dbReference type="GeneID" id="113403962"/>
<comment type="subcellular location">
    <subcellularLocation>
        <location evidence="1">Cytoplasm</location>
    </subcellularLocation>
</comment>
<evidence type="ECO:0000259" key="7">
    <source>
        <dbReference type="PROSITE" id="PS51776"/>
    </source>
</evidence>
<dbReference type="InterPro" id="IPR011047">
    <property type="entry name" value="Quinoprotein_ADH-like_sf"/>
</dbReference>
<evidence type="ECO:0000256" key="5">
    <source>
        <dbReference type="SAM" id="Coils"/>
    </source>
</evidence>
<dbReference type="GO" id="GO:0048471">
    <property type="term" value="C:perinuclear region of cytoplasm"/>
    <property type="evidence" value="ECO:0007669"/>
    <property type="project" value="UniProtKB-SubCell"/>
</dbReference>
<dbReference type="OrthoDB" id="10256043at2759"/>
<dbReference type="Pfam" id="PF09744">
    <property type="entry name" value="RH1"/>
    <property type="match status" value="1"/>
</dbReference>
<sequence length="1296" mass="141257">MNFDDCASSGYATAETVYGTHEDSHVVMSEKVQSLAGSIYQEFEKMIARYDEDVVKTLMPLLVNVLECLDSAYQTNQEHEVELELLREDNEQLVTQYEREKSARKHSEQKLLEAEDHYEGERKDLTGRLEALDSIVRMLELKHKNSLDHASRLEERENELKKEYAKLHERYTELFKTHMDYMERTKLLLSTASDRSEVRGRLGLNPVGRSSGPISFGFASLEGSVHAVEQTESIPGSPVSLSSSPPSPPIGAELAAVRTVERAHQTDPIRQQSQATSPVAPPTGASRSQTKSEKRSANTLYQELAFHDTDVTIAEVDEGADITGSWVHPGEYASSVNDNYFGMGKEVENLILENNELLATKNALNVVKDDLIVKVDELTGEQEILREEVSALSAARERLRERVSQLEEELRHLREAVGAGGSAAAGGGVGGGAHDDDEADVPMAQRRKFTRVEMARVLMERNQYKERFMELQDAVRWTEMVRASRVDSTMDKKNKQGIWKFFSKLFSTSERPQRPLSTPQLRAVAAPQPPLRHSRTQADFLETQLSDHHHRRHEHARCDQFRQVRAHVRKEDGRTQAYGWSLPCKSGQTQRGALSLSSGGVPVPVPVFCRPIAESEPQMTLLCAASVDRGGGRTSDGGCMVGDSVFYDGRDKKQDAMCLAYEMSKAQGSNSPEVEQGDEQLPSPPEAPVENTLSSLVWICANTQNKGIVMIIDANNPADVIESFPVSDKHILCVASVPGALDDDYRELRERDAPPSSPAHVQAHNDAETKRHSQSLFCVGKSDSTDSQSNGTITSSSNGTGENGEKEVVVGSTRLVQATLLTPPSTPAKESPPQQQPPTAARGNSDVVKEPSLKSEQEMEGGNADSPPLSSTPINVLTEARNSPEPGVDAFAQEQSETLTEEGKRAEETMRDRKMSTVMATMWLGTKSGELYVHSAIGNYSKCLARVNLNDAILSIVWCSSRCVVALADGTIAIFARLPDGQWDFSQYWLMTLGDPKCSVRCLSAVGGAVWCGYRNRVLVVEPRSRRLLHSLEAHPRHESQVRQMAAHRDGVWVSIKMDSALRLYHAHTYAHLKDVDIEPYVSKMLGTGKLGFSLVRITALLISSGRLWIGTSNGVVISVPLSEGAPAAGAASATNCLVPTSLVTVSGSVATTRPPIPGHAALVRAGSVAPGDCIPHCSMAHAQLSFHGHREAVTFFVAVPGAAQQNSPDSPPPPAPQPPTSPTQRHSATAATLVTSAAPPMLVISGGEGYIDFRIADSEMEESVVAAEDGSSSGHSSLAERAARSHLIVWQVAAA</sequence>
<feature type="region of interest" description="Disordered" evidence="6">
    <location>
        <begin position="417"/>
        <end position="439"/>
    </location>
</feature>
<dbReference type="OMA" id="NDNITAC"/>
<feature type="coiled-coil region" evidence="5">
    <location>
        <begin position="69"/>
        <end position="103"/>
    </location>
</feature>
<dbReference type="Gene3D" id="2.130.10.10">
    <property type="entry name" value="YVTN repeat-like/Quinoprotein amine dehydrogenase"/>
    <property type="match status" value="1"/>
</dbReference>
<proteinExistence type="inferred from homology"/>
<evidence type="ECO:0000256" key="3">
    <source>
        <dbReference type="ARBA" id="ARBA00022490"/>
    </source>
</evidence>
<feature type="region of interest" description="Disordered" evidence="6">
    <location>
        <begin position="822"/>
        <end position="874"/>
    </location>
</feature>
<dbReference type="GO" id="GO:0016192">
    <property type="term" value="P:vesicle-mediated transport"/>
    <property type="evidence" value="ECO:0007669"/>
    <property type="project" value="TreeGrafter"/>
</dbReference>
<feature type="compositionally biased region" description="Polar residues" evidence="6">
    <location>
        <begin position="510"/>
        <end position="520"/>
    </location>
</feature>
<dbReference type="InterPro" id="IPR039911">
    <property type="entry name" value="JIP3/JIP4"/>
</dbReference>
<feature type="coiled-coil region" evidence="5">
    <location>
        <begin position="143"/>
        <end position="170"/>
    </location>
</feature>
<comment type="similarity">
    <text evidence="2">Belongs to the JIP scaffold family.</text>
</comment>
<feature type="compositionally biased region" description="Pro residues" evidence="6">
    <location>
        <begin position="1210"/>
        <end position="1222"/>
    </location>
</feature>
<reference evidence="10" key="1">
    <citation type="submission" date="2025-08" db="UniProtKB">
        <authorList>
            <consortium name="RefSeq"/>
        </authorList>
    </citation>
    <scope>IDENTIFICATION</scope>
    <source>
        <tissue evidence="10">Whole body</tissue>
    </source>
</reference>
<dbReference type="SUPFAM" id="SSF50998">
    <property type="entry name" value="Quinoprotein alcohol dehydrogenase-like"/>
    <property type="match status" value="1"/>
</dbReference>
<dbReference type="PANTHER" id="PTHR13886:SF4">
    <property type="entry name" value="JNK-INTERACTING PROTEIN 3"/>
    <property type="match status" value="1"/>
</dbReference>
<dbReference type="PANTHER" id="PTHR13886">
    <property type="entry name" value="JNK/SAPK-ASSOCIATED PROTEIN"/>
    <property type="match status" value="1"/>
</dbReference>
<feature type="region of interest" description="Disordered" evidence="6">
    <location>
        <begin position="667"/>
        <end position="688"/>
    </location>
</feature>
<dbReference type="InterPro" id="IPR034743">
    <property type="entry name" value="RH1"/>
</dbReference>
<dbReference type="Gene3D" id="1.20.5.1000">
    <property type="entry name" value="arf6 gtpase in complex with a specific effector, jip4"/>
    <property type="match status" value="1"/>
</dbReference>
<organism evidence="9 10">
    <name type="scientific">Vanessa tameamea</name>
    <name type="common">Kamehameha butterfly</name>
    <dbReference type="NCBI Taxonomy" id="334116"/>
    <lineage>
        <taxon>Eukaryota</taxon>
        <taxon>Metazoa</taxon>
        <taxon>Ecdysozoa</taxon>
        <taxon>Arthropoda</taxon>
        <taxon>Hexapoda</taxon>
        <taxon>Insecta</taxon>
        <taxon>Pterygota</taxon>
        <taxon>Neoptera</taxon>
        <taxon>Endopterygota</taxon>
        <taxon>Lepidoptera</taxon>
        <taxon>Glossata</taxon>
        <taxon>Ditrysia</taxon>
        <taxon>Papilionoidea</taxon>
        <taxon>Nymphalidae</taxon>
        <taxon>Nymphalinae</taxon>
        <taxon>Vanessa</taxon>
    </lineage>
</organism>
<feature type="region of interest" description="Disordered" evidence="6">
    <location>
        <begin position="510"/>
        <end position="532"/>
    </location>
</feature>
<dbReference type="PROSITE" id="PS51777">
    <property type="entry name" value="RH2"/>
    <property type="match status" value="1"/>
</dbReference>
<feature type="compositionally biased region" description="Polar residues" evidence="6">
    <location>
        <begin position="268"/>
        <end position="277"/>
    </location>
</feature>
<feature type="region of interest" description="Disordered" evidence="6">
    <location>
        <begin position="750"/>
        <end position="806"/>
    </location>
</feature>
<feature type="domain" description="RH2" evidence="8">
    <location>
        <begin position="446"/>
        <end position="516"/>
    </location>
</feature>
<dbReference type="PROSITE" id="PS51776">
    <property type="entry name" value="RH1"/>
    <property type="match status" value="1"/>
</dbReference>
<evidence type="ECO:0000313" key="10">
    <source>
        <dbReference type="RefSeq" id="XP_026500433.2"/>
    </source>
</evidence>